<dbReference type="RefSeq" id="WP_103200025.1">
    <property type="nucleotide sequence ID" value="NZ_PDGH01000054.1"/>
</dbReference>
<evidence type="ECO:0000256" key="1">
    <source>
        <dbReference type="ARBA" id="ARBA00004651"/>
    </source>
</evidence>
<reference evidence="8 9" key="1">
    <citation type="journal article" date="2018" name="Front. Microbiol.">
        <title>Phylogeny of Vibrio vulnificus from the Analysis of the Core-Genome: Implications for Intra-Species Taxonomy.</title>
        <authorList>
            <person name="Roig F.J."/>
            <person name="Gonzalez-Candelas F."/>
            <person name="Sanjuan E."/>
            <person name="Fouz B."/>
            <person name="Feil E.J."/>
            <person name="Llorens C."/>
            <person name="Baker-Austin C."/>
            <person name="Oliver J.D."/>
            <person name="Danin-Poleg Y."/>
            <person name="Gibas C.J."/>
            <person name="Kashi Y."/>
            <person name="Gulig P.A."/>
            <person name="Morrison S.S."/>
            <person name="Amaro C."/>
        </authorList>
    </citation>
    <scope>NUCLEOTIDE SEQUENCE [LARGE SCALE GENOMIC DNA]</scope>
    <source>
        <strain evidence="8 9">CECT4608</strain>
    </source>
</reference>
<dbReference type="SUPFAM" id="SSF53649">
    <property type="entry name" value="Alkaline phosphatase-like"/>
    <property type="match status" value="1"/>
</dbReference>
<accession>A0A2S3R660</accession>
<dbReference type="GO" id="GO:0005886">
    <property type="term" value="C:plasma membrane"/>
    <property type="evidence" value="ECO:0007669"/>
    <property type="project" value="UniProtKB-SubCell"/>
</dbReference>
<dbReference type="InterPro" id="IPR000917">
    <property type="entry name" value="Sulfatase_N"/>
</dbReference>
<dbReference type="Gene3D" id="3.40.720.10">
    <property type="entry name" value="Alkaline Phosphatase, subunit A"/>
    <property type="match status" value="1"/>
</dbReference>
<dbReference type="PANTHER" id="PTHR47371:SF3">
    <property type="entry name" value="PHOSPHOGLYCEROL TRANSFERASE I"/>
    <property type="match status" value="1"/>
</dbReference>
<keyword evidence="8" id="KW-0808">Transferase</keyword>
<evidence type="ECO:0000313" key="9">
    <source>
        <dbReference type="Proteomes" id="UP000237466"/>
    </source>
</evidence>
<comment type="subcellular location">
    <subcellularLocation>
        <location evidence="1">Cell membrane</location>
        <topology evidence="1">Multi-pass membrane protein</topology>
    </subcellularLocation>
</comment>
<keyword evidence="5 6" id="KW-0472">Membrane</keyword>
<dbReference type="Proteomes" id="UP000237466">
    <property type="component" value="Unassembled WGS sequence"/>
</dbReference>
<feature type="transmembrane region" description="Helical" evidence="6">
    <location>
        <begin position="50"/>
        <end position="71"/>
    </location>
</feature>
<dbReference type="EMBL" id="PDGH01000054">
    <property type="protein sequence ID" value="POB49173.1"/>
    <property type="molecule type" value="Genomic_DNA"/>
</dbReference>
<protein>
    <submittedName>
        <fullName evidence="8">Phosphoglycerol transferase</fullName>
    </submittedName>
</protein>
<keyword evidence="2" id="KW-1003">Cell membrane</keyword>
<sequence length="632" mass="71114">MFIHNTLVSFFFLLVVALGSKLIALATFTQLPIELFSTPSVEAIFFGLRFDATISAMLTALIYLLSIPLLLIKLDSRRWIKGLLSLFVLWIVATTFSDAIYAKDASKHVTYELFTADGVESELLITAMRSYWGTLCVGMLWLVLCQYVVWSKIALSNQRHHAWYTNISFGLVWLLCTVTLIRGGWSDAPQTPMRAYNIGNSEQAFIAWSAPYSITYYLSNGDRAAIKKITKDPSQEQLAQWQEALQAGREAQLEKLKQANVVMILLESWPAYDMQSYAGVANATPFFDELRQRSLTTDSSYADGYRTVQGMFATFCSYPNPTSGIISTSQLQNAQYVCLPHILRQQGWQTTFIQGSAKGKVGSFAQTLGFAESFGKHDYPFEAKHNEWGYMDNDIYRYSLQQIERLSQSPQPFFITINTGTTHGAYLPEEDGYAFGRDNQINERRSVMKHADQSLRQFIPQLDATLARLDKPTLVVLVADHTAKTVKGGFVKNAIPLAIYSSDQSLPAKHLPITASQRDIGATILDWLGGYAPWFTGHSLLDSNYSGRASFAFGTGFFWMTKEYGIAINVETGELAQCFNIGQDRVTKHTVPCETQPWAQTLFNEANYYNTISQYLLFKGRSTDYRSRPVSE</sequence>
<comment type="caution">
    <text evidence="8">The sequence shown here is derived from an EMBL/GenBank/DDBJ whole genome shotgun (WGS) entry which is preliminary data.</text>
</comment>
<dbReference type="Pfam" id="PF00884">
    <property type="entry name" value="Sulfatase"/>
    <property type="match status" value="1"/>
</dbReference>
<dbReference type="GO" id="GO:0016740">
    <property type="term" value="F:transferase activity"/>
    <property type="evidence" value="ECO:0007669"/>
    <property type="project" value="UniProtKB-KW"/>
</dbReference>
<dbReference type="PANTHER" id="PTHR47371">
    <property type="entry name" value="LIPOTEICHOIC ACID SYNTHASE"/>
    <property type="match status" value="1"/>
</dbReference>
<evidence type="ECO:0000256" key="5">
    <source>
        <dbReference type="ARBA" id="ARBA00023136"/>
    </source>
</evidence>
<evidence type="ECO:0000256" key="4">
    <source>
        <dbReference type="ARBA" id="ARBA00022989"/>
    </source>
</evidence>
<name>A0A2S3R660_VIBVL</name>
<feature type="transmembrane region" description="Helical" evidence="6">
    <location>
        <begin position="83"/>
        <end position="102"/>
    </location>
</feature>
<evidence type="ECO:0000256" key="6">
    <source>
        <dbReference type="SAM" id="Phobius"/>
    </source>
</evidence>
<keyword evidence="4 6" id="KW-1133">Transmembrane helix</keyword>
<evidence type="ECO:0000256" key="3">
    <source>
        <dbReference type="ARBA" id="ARBA00022692"/>
    </source>
</evidence>
<feature type="transmembrane region" description="Helical" evidence="6">
    <location>
        <begin position="162"/>
        <end position="185"/>
    </location>
</feature>
<evidence type="ECO:0000256" key="2">
    <source>
        <dbReference type="ARBA" id="ARBA00022475"/>
    </source>
</evidence>
<dbReference type="InterPro" id="IPR017850">
    <property type="entry name" value="Alkaline_phosphatase_core_sf"/>
</dbReference>
<feature type="transmembrane region" description="Helical" evidence="6">
    <location>
        <begin position="131"/>
        <end position="150"/>
    </location>
</feature>
<feature type="domain" description="Sulfatase N-terminal" evidence="7">
    <location>
        <begin position="260"/>
        <end position="529"/>
    </location>
</feature>
<organism evidence="8 9">
    <name type="scientific">Vibrio vulnificus</name>
    <dbReference type="NCBI Taxonomy" id="672"/>
    <lineage>
        <taxon>Bacteria</taxon>
        <taxon>Pseudomonadati</taxon>
        <taxon>Pseudomonadota</taxon>
        <taxon>Gammaproteobacteria</taxon>
        <taxon>Vibrionales</taxon>
        <taxon>Vibrionaceae</taxon>
        <taxon>Vibrio</taxon>
    </lineage>
</organism>
<dbReference type="CDD" id="cd16015">
    <property type="entry name" value="LTA_synthase"/>
    <property type="match status" value="1"/>
</dbReference>
<evidence type="ECO:0000259" key="7">
    <source>
        <dbReference type="Pfam" id="PF00884"/>
    </source>
</evidence>
<evidence type="ECO:0000313" key="8">
    <source>
        <dbReference type="EMBL" id="POB49173.1"/>
    </source>
</evidence>
<proteinExistence type="predicted"/>
<dbReference type="InterPro" id="IPR050448">
    <property type="entry name" value="OpgB/LTA_synthase_biosynth"/>
</dbReference>
<gene>
    <name evidence="8" type="ORF">CRN52_06810</name>
</gene>
<dbReference type="AlphaFoldDB" id="A0A2S3R660"/>
<keyword evidence="3 6" id="KW-0812">Transmembrane</keyword>